<dbReference type="InterPro" id="IPR036852">
    <property type="entry name" value="Peptidase_S8/S53_dom_sf"/>
</dbReference>
<dbReference type="Pfam" id="PF00082">
    <property type="entry name" value="Peptidase_S8"/>
    <property type="match status" value="1"/>
</dbReference>
<dbReference type="Gene3D" id="3.40.50.200">
    <property type="entry name" value="Peptidase S8/S53 domain"/>
    <property type="match status" value="1"/>
</dbReference>
<evidence type="ECO:0000313" key="2">
    <source>
        <dbReference type="EMBL" id="GAI66658.1"/>
    </source>
</evidence>
<feature type="non-terminal residue" evidence="2">
    <location>
        <position position="1"/>
    </location>
</feature>
<protein>
    <recommendedName>
        <fullName evidence="1">Peptidase S8/S53 domain-containing protein</fullName>
    </recommendedName>
</protein>
<comment type="caution">
    <text evidence="2">The sequence shown here is derived from an EMBL/GenBank/DDBJ whole genome shotgun (WGS) entry which is preliminary data.</text>
</comment>
<feature type="domain" description="Peptidase S8/S53" evidence="1">
    <location>
        <begin position="5"/>
        <end position="97"/>
    </location>
</feature>
<sequence>DVGNNVLKPDIVAPGGSKLPGHRSLISAGAKSDESTASYGTSISTAIVSAAINILIDAKWGSWTDWDNQDNQDLSKWVKILKAILLMTASETAIEREDDPETEIDESNYSPSKYTGLLNSLKDEHEGYGRLNIQAAIDALTKNIAVNQTVINSLINSEQDPLGNHVFARKITLQEDIQYLFNLTDVDDYADLDLFLFSNESNQYGEPILLQSTQKWYGDFDSFYFTPKYNQTECVVIVKAIEGNSSFTLKISNVKNYFIPELKVPEITYFGGTKNATVISVQEFYGNDPAKNYTIDSYRFYIEYFDIETVHLSSSSSSKKNSFCKDISK</sequence>
<accession>X1QEM4</accession>
<dbReference type="EMBL" id="BARW01002033">
    <property type="protein sequence ID" value="GAI66658.1"/>
    <property type="molecule type" value="Genomic_DNA"/>
</dbReference>
<evidence type="ECO:0000259" key="1">
    <source>
        <dbReference type="Pfam" id="PF00082"/>
    </source>
</evidence>
<organism evidence="2">
    <name type="scientific">marine sediment metagenome</name>
    <dbReference type="NCBI Taxonomy" id="412755"/>
    <lineage>
        <taxon>unclassified sequences</taxon>
        <taxon>metagenomes</taxon>
        <taxon>ecological metagenomes</taxon>
    </lineage>
</organism>
<dbReference type="GO" id="GO:0004252">
    <property type="term" value="F:serine-type endopeptidase activity"/>
    <property type="evidence" value="ECO:0007669"/>
    <property type="project" value="InterPro"/>
</dbReference>
<name>X1QEM4_9ZZZZ</name>
<reference evidence="2" key="1">
    <citation type="journal article" date="2014" name="Front. Microbiol.">
        <title>High frequency of phylogenetically diverse reductive dehalogenase-homologous genes in deep subseafloor sedimentary metagenomes.</title>
        <authorList>
            <person name="Kawai M."/>
            <person name="Futagami T."/>
            <person name="Toyoda A."/>
            <person name="Takaki Y."/>
            <person name="Nishi S."/>
            <person name="Hori S."/>
            <person name="Arai W."/>
            <person name="Tsubouchi T."/>
            <person name="Morono Y."/>
            <person name="Uchiyama I."/>
            <person name="Ito T."/>
            <person name="Fujiyama A."/>
            <person name="Inagaki F."/>
            <person name="Takami H."/>
        </authorList>
    </citation>
    <scope>NUCLEOTIDE SEQUENCE</scope>
    <source>
        <strain evidence="2">Expedition CK06-06</strain>
    </source>
</reference>
<dbReference type="SUPFAM" id="SSF52743">
    <property type="entry name" value="Subtilisin-like"/>
    <property type="match status" value="1"/>
</dbReference>
<dbReference type="AlphaFoldDB" id="X1QEM4"/>
<gene>
    <name evidence="2" type="ORF">S12H4_05955</name>
</gene>
<dbReference type="GO" id="GO:0006508">
    <property type="term" value="P:proteolysis"/>
    <property type="evidence" value="ECO:0007669"/>
    <property type="project" value="InterPro"/>
</dbReference>
<dbReference type="InterPro" id="IPR000209">
    <property type="entry name" value="Peptidase_S8/S53_dom"/>
</dbReference>
<proteinExistence type="predicted"/>